<evidence type="ECO:0000313" key="7">
    <source>
        <dbReference type="EMBL" id="CBK20390.2"/>
    </source>
</evidence>
<evidence type="ECO:0000256" key="1">
    <source>
        <dbReference type="ARBA" id="ARBA00004229"/>
    </source>
</evidence>
<reference evidence="7" key="1">
    <citation type="submission" date="2010-02" db="EMBL/GenBank/DDBJ databases">
        <title>Sequencing and annotation of the Blastocystis hominis genome.</title>
        <authorList>
            <person name="Wincker P."/>
        </authorList>
    </citation>
    <scope>NUCLEOTIDE SEQUENCE</scope>
    <source>
        <strain evidence="7">Singapore isolate B</strain>
    </source>
</reference>
<evidence type="ECO:0000256" key="4">
    <source>
        <dbReference type="ARBA" id="ARBA00022640"/>
    </source>
</evidence>
<dbReference type="GO" id="GO:0003735">
    <property type="term" value="F:structural constituent of ribosome"/>
    <property type="evidence" value="ECO:0007669"/>
    <property type="project" value="InterPro"/>
</dbReference>
<dbReference type="GeneID" id="24918029"/>
<dbReference type="FunFam" id="2.30.30.30:FF:000014">
    <property type="entry name" value="60S ribosomal protein L6"/>
    <property type="match status" value="1"/>
</dbReference>
<dbReference type="SUPFAM" id="SSF50104">
    <property type="entry name" value="Translation proteins SH3-like domain"/>
    <property type="match status" value="1"/>
</dbReference>
<dbReference type="InterPro" id="IPR000915">
    <property type="entry name" value="60S_ribosomal_eL6"/>
</dbReference>
<sequence>MSRVVPKFFQVRAPATEKPKPTKLRASITAGTVLILLAGRYAGKRVVFLKQLASGLLLVSGPFTLNKVPFLRVNQCHVIATSTKIDISGLKVPATLDDSYFSNSSAKKNIDESTKKERKALQESVDAELMKCIEKVPMMKEYLHGRFLLSGRSVRVHDMTF</sequence>
<keyword evidence="5 7" id="KW-0689">Ribosomal protein</keyword>
<dbReference type="PANTHER" id="PTHR10715">
    <property type="entry name" value="60S RIBOSOMAL PROTEIN L6"/>
    <property type="match status" value="1"/>
</dbReference>
<protein>
    <submittedName>
        <fullName evidence="7">Ribosomal protein L6e</fullName>
    </submittedName>
</protein>
<dbReference type="EMBL" id="FN668639">
    <property type="protein sequence ID" value="CBK20390.2"/>
    <property type="molecule type" value="Genomic_DNA"/>
</dbReference>
<comment type="subcellular location">
    <subcellularLocation>
        <location evidence="1">Plastid</location>
        <location evidence="1">Chloroplast</location>
    </subcellularLocation>
</comment>
<organism evidence="7">
    <name type="scientific">Blastocystis hominis</name>
    <dbReference type="NCBI Taxonomy" id="12968"/>
    <lineage>
        <taxon>Eukaryota</taxon>
        <taxon>Sar</taxon>
        <taxon>Stramenopiles</taxon>
        <taxon>Bigyra</taxon>
        <taxon>Opalozoa</taxon>
        <taxon>Opalinata</taxon>
        <taxon>Blastocystidae</taxon>
        <taxon>Blastocystis</taxon>
    </lineage>
</organism>
<keyword evidence="6" id="KW-0687">Ribonucleoprotein</keyword>
<dbReference type="OMA" id="YWKVINT"/>
<keyword evidence="4" id="KW-0934">Plastid</keyword>
<dbReference type="GO" id="GO:0003723">
    <property type="term" value="F:RNA binding"/>
    <property type="evidence" value="ECO:0007669"/>
    <property type="project" value="TreeGrafter"/>
</dbReference>
<dbReference type="InParanoid" id="D8LXT5"/>
<dbReference type="PANTHER" id="PTHR10715:SF0">
    <property type="entry name" value="LARGE RIBOSOMAL SUBUNIT PROTEIN EL6"/>
    <property type="match status" value="1"/>
</dbReference>
<evidence type="ECO:0000313" key="8">
    <source>
        <dbReference type="Proteomes" id="UP000008312"/>
    </source>
</evidence>
<gene>
    <name evidence="7" type="ORF">GSBLH_T00000735001</name>
</gene>
<evidence type="ECO:0000256" key="5">
    <source>
        <dbReference type="ARBA" id="ARBA00022980"/>
    </source>
</evidence>
<dbReference type="CDD" id="cd13156">
    <property type="entry name" value="KOW_RPL6"/>
    <property type="match status" value="1"/>
</dbReference>
<dbReference type="GO" id="GO:0022625">
    <property type="term" value="C:cytosolic large ribosomal subunit"/>
    <property type="evidence" value="ECO:0007669"/>
    <property type="project" value="TreeGrafter"/>
</dbReference>
<dbReference type="Proteomes" id="UP000008312">
    <property type="component" value="Unassembled WGS sequence"/>
</dbReference>
<dbReference type="InterPro" id="IPR014722">
    <property type="entry name" value="Rib_uL2_dom2"/>
</dbReference>
<dbReference type="AlphaFoldDB" id="D8LXT5"/>
<name>D8LXT5_BLAHO</name>
<keyword evidence="3" id="KW-0150">Chloroplast</keyword>
<keyword evidence="8" id="KW-1185">Reference proteome</keyword>
<proteinExistence type="inferred from homology"/>
<evidence type="ECO:0000256" key="3">
    <source>
        <dbReference type="ARBA" id="ARBA00022528"/>
    </source>
</evidence>
<comment type="similarity">
    <text evidence="2">Belongs to the eukaryotic ribosomal protein eL6 family.</text>
</comment>
<dbReference type="GO" id="GO:0002181">
    <property type="term" value="P:cytoplasmic translation"/>
    <property type="evidence" value="ECO:0007669"/>
    <property type="project" value="TreeGrafter"/>
</dbReference>
<accession>D8LXT5</accession>
<dbReference type="OrthoDB" id="2436667at2759"/>
<dbReference type="GO" id="GO:0009507">
    <property type="term" value="C:chloroplast"/>
    <property type="evidence" value="ECO:0007669"/>
    <property type="project" value="UniProtKB-SubCell"/>
</dbReference>
<dbReference type="InterPro" id="IPR008991">
    <property type="entry name" value="Translation_prot_SH3-like_sf"/>
</dbReference>
<dbReference type="FunCoup" id="D8LXT5">
    <property type="interactions" value="576"/>
</dbReference>
<dbReference type="InterPro" id="IPR041997">
    <property type="entry name" value="Ribosomal_eL6_KOW"/>
</dbReference>
<dbReference type="Pfam" id="PF01159">
    <property type="entry name" value="Ribosomal_L6e"/>
    <property type="match status" value="1"/>
</dbReference>
<dbReference type="RefSeq" id="XP_012894438.1">
    <property type="nucleotide sequence ID" value="XM_013038984.1"/>
</dbReference>
<dbReference type="GO" id="GO:0000027">
    <property type="term" value="P:ribosomal large subunit assembly"/>
    <property type="evidence" value="ECO:0007669"/>
    <property type="project" value="TreeGrafter"/>
</dbReference>
<dbReference type="Gene3D" id="2.30.30.30">
    <property type="match status" value="1"/>
</dbReference>
<evidence type="ECO:0000256" key="6">
    <source>
        <dbReference type="ARBA" id="ARBA00023274"/>
    </source>
</evidence>
<evidence type="ECO:0000256" key="2">
    <source>
        <dbReference type="ARBA" id="ARBA00010592"/>
    </source>
</evidence>